<keyword evidence="5 10" id="KW-0812">Transmembrane</keyword>
<evidence type="ECO:0000256" key="6">
    <source>
        <dbReference type="ARBA" id="ARBA00022989"/>
    </source>
</evidence>
<keyword evidence="6 10" id="KW-1133">Transmembrane helix</keyword>
<dbReference type="PANTHER" id="PTHR33288">
    <property type="match status" value="1"/>
</dbReference>
<comment type="function">
    <text evidence="1 10">Seems to be required for the assembly of the photosystem I complex.</text>
</comment>
<dbReference type="HAMAP" id="MF_00437">
    <property type="entry name" value="Ycf4"/>
    <property type="match status" value="1"/>
</dbReference>
<keyword evidence="8 10" id="KW-0472">Membrane</keyword>
<keyword evidence="11" id="KW-0934">Plastid</keyword>
<evidence type="ECO:0000256" key="9">
    <source>
        <dbReference type="ARBA" id="ARBA00046286"/>
    </source>
</evidence>
<dbReference type="RefSeq" id="YP_010310945.1">
    <property type="nucleotide sequence ID" value="NC_061668.1"/>
</dbReference>
<proteinExistence type="inferred from homology"/>
<keyword evidence="11" id="KW-0150">Chloroplast</keyword>
<keyword evidence="4 10" id="KW-0602">Photosynthesis</keyword>
<organism evidence="11">
    <name type="scientific">Bolbitis laxireticulata</name>
    <dbReference type="NCBI Taxonomy" id="2921086"/>
    <lineage>
        <taxon>Eukaryota</taxon>
        <taxon>Viridiplantae</taxon>
        <taxon>Streptophyta</taxon>
        <taxon>Embryophyta</taxon>
        <taxon>Tracheophyta</taxon>
        <taxon>Polypodiopsida</taxon>
        <taxon>Polypodiidae</taxon>
        <taxon>Polypodiales</taxon>
        <taxon>Polypodiineae</taxon>
        <taxon>Dryopteridaceae</taxon>
        <taxon>Elaphoglossoideae</taxon>
        <taxon>Bolbitis</taxon>
    </lineage>
</organism>
<dbReference type="GO" id="GO:0015979">
    <property type="term" value="P:photosynthesis"/>
    <property type="evidence" value="ECO:0007669"/>
    <property type="project" value="UniProtKB-UniRule"/>
</dbReference>
<accession>A0A8T9EFS0</accession>
<evidence type="ECO:0000256" key="3">
    <source>
        <dbReference type="ARBA" id="ARBA00015395"/>
    </source>
</evidence>
<evidence type="ECO:0000313" key="11">
    <source>
        <dbReference type="EMBL" id="UNA61877.1"/>
    </source>
</evidence>
<dbReference type="GO" id="GO:0009535">
    <property type="term" value="C:chloroplast thylakoid membrane"/>
    <property type="evidence" value="ECO:0007669"/>
    <property type="project" value="UniProtKB-SubCell"/>
</dbReference>
<reference evidence="11" key="1">
    <citation type="submission" date="2022-01" db="EMBL/GenBank/DDBJ databases">
        <title>Phylogenetic studies of Bolbitis from China based on RAD-seq.</title>
        <authorList>
            <person name="Liao Y."/>
            <person name="Wang F."/>
            <person name="Nie L."/>
        </authorList>
    </citation>
    <scope>NUCLEOTIDE SEQUENCE</scope>
</reference>
<dbReference type="PANTHER" id="PTHR33288:SF4">
    <property type="entry name" value="PHOTOSYSTEM I ASSEMBLY PROTEIN YCF4"/>
    <property type="match status" value="1"/>
</dbReference>
<comment type="similarity">
    <text evidence="2 10">Belongs to the Ycf4 family.</text>
</comment>
<dbReference type="EMBL" id="OM350395">
    <property type="protein sequence ID" value="UNA61877.1"/>
    <property type="molecule type" value="Genomic_DNA"/>
</dbReference>
<evidence type="ECO:0000256" key="5">
    <source>
        <dbReference type="ARBA" id="ARBA00022692"/>
    </source>
</evidence>
<dbReference type="AlphaFoldDB" id="A0A8T9EFS0"/>
<dbReference type="InterPro" id="IPR003359">
    <property type="entry name" value="PSI_Ycf4_assembly"/>
</dbReference>
<dbReference type="GeneID" id="71442263"/>
<dbReference type="Pfam" id="PF02392">
    <property type="entry name" value="Ycf4"/>
    <property type="match status" value="1"/>
</dbReference>
<evidence type="ECO:0000256" key="4">
    <source>
        <dbReference type="ARBA" id="ARBA00022531"/>
    </source>
</evidence>
<comment type="subcellular location">
    <subcellularLocation>
        <location evidence="9">Plastid thylakoid membrane</location>
        <topology evidence="9">Multi-pass membrane protein</topology>
    </subcellularLocation>
    <subcellularLocation>
        <location evidence="10">Plastid</location>
        <location evidence="10">Chloroplast thylakoid membrane</location>
        <topology evidence="10">Multi-pass membrane protein</topology>
    </subcellularLocation>
</comment>
<evidence type="ECO:0000256" key="7">
    <source>
        <dbReference type="ARBA" id="ARBA00023078"/>
    </source>
</evidence>
<gene>
    <name evidence="10 11" type="primary">ycf4</name>
</gene>
<evidence type="ECO:0000256" key="10">
    <source>
        <dbReference type="HAMAP-Rule" id="MF_00437"/>
    </source>
</evidence>
<evidence type="ECO:0000256" key="2">
    <source>
        <dbReference type="ARBA" id="ARBA00008198"/>
    </source>
</evidence>
<name>A0A8T9EFS0_9MONI</name>
<protein>
    <recommendedName>
        <fullName evidence="3 10">Photosystem I assembly protein Ycf4</fullName>
    </recommendedName>
</protein>
<geneLocation type="chloroplast" evidence="11"/>
<dbReference type="GO" id="GO:0009522">
    <property type="term" value="C:photosystem I"/>
    <property type="evidence" value="ECO:0007669"/>
    <property type="project" value="InterPro"/>
</dbReference>
<evidence type="ECO:0000256" key="1">
    <source>
        <dbReference type="ARBA" id="ARBA00002862"/>
    </source>
</evidence>
<feature type="transmembrane region" description="Helical" evidence="10">
    <location>
        <begin position="74"/>
        <end position="91"/>
    </location>
</feature>
<feature type="transmembrane region" description="Helical" evidence="10">
    <location>
        <begin position="111"/>
        <end position="133"/>
    </location>
</feature>
<evidence type="ECO:0000256" key="8">
    <source>
        <dbReference type="ARBA" id="ARBA00023136"/>
    </source>
</evidence>
<sequence length="235" mass="26218">MLGLHLGISLLGIDTSKTSGGDAPQKEIGKVKLMTKWLIHLFYYAICEEIVTNYRSKWIQVDFVKGSRTIANSCWACLLVCGATGFLPVGFSSCVGKDLTPGLSSEHIVFIPQGIVMCFYGIAGLFIGLYLWCTAFRNVGGGYNLFDKREGFLSIFRWGFPGNNRRICIRLVLKDVEAIGLESREGLYPRRLIYLKMRGRQNIPLTRIGESLTSGDMEEKAAEPARFPRVSIEGF</sequence>
<keyword evidence="7 10" id="KW-0793">Thylakoid</keyword>